<keyword evidence="1" id="KW-1133">Transmembrane helix</keyword>
<evidence type="ECO:0000313" key="3">
    <source>
        <dbReference type="Proteomes" id="UP001652504"/>
    </source>
</evidence>
<keyword evidence="3" id="KW-1185">Reference proteome</keyword>
<gene>
    <name evidence="2" type="ORF">OE749_09610</name>
</gene>
<name>A0ABT3A8F0_9ALTE</name>
<feature type="transmembrane region" description="Helical" evidence="1">
    <location>
        <begin position="981"/>
        <end position="999"/>
    </location>
</feature>
<proteinExistence type="predicted"/>
<feature type="transmembrane region" description="Helical" evidence="1">
    <location>
        <begin position="300"/>
        <end position="322"/>
    </location>
</feature>
<feature type="transmembrane region" description="Helical" evidence="1">
    <location>
        <begin position="1434"/>
        <end position="1452"/>
    </location>
</feature>
<feature type="transmembrane region" description="Helical" evidence="1">
    <location>
        <begin position="342"/>
        <end position="363"/>
    </location>
</feature>
<feature type="transmembrane region" description="Helical" evidence="1">
    <location>
        <begin position="698"/>
        <end position="717"/>
    </location>
</feature>
<evidence type="ECO:0000313" key="2">
    <source>
        <dbReference type="EMBL" id="MCV2884952.1"/>
    </source>
</evidence>
<dbReference type="EMBL" id="JAOWKX010000004">
    <property type="protein sequence ID" value="MCV2884952.1"/>
    <property type="molecule type" value="Genomic_DNA"/>
</dbReference>
<feature type="transmembrane region" description="Helical" evidence="1">
    <location>
        <begin position="1410"/>
        <end position="1428"/>
    </location>
</feature>
<evidence type="ECO:0000256" key="1">
    <source>
        <dbReference type="SAM" id="Phobius"/>
    </source>
</evidence>
<organism evidence="2 3">
    <name type="scientific">Fluctibacter corallii</name>
    <dbReference type="NCBI Taxonomy" id="2984329"/>
    <lineage>
        <taxon>Bacteria</taxon>
        <taxon>Pseudomonadati</taxon>
        <taxon>Pseudomonadota</taxon>
        <taxon>Gammaproteobacteria</taxon>
        <taxon>Alteromonadales</taxon>
        <taxon>Alteromonadaceae</taxon>
        <taxon>Fluctibacter</taxon>
    </lineage>
</organism>
<sequence length="1462" mass="167897">MHKHRRSPLFFIIFCISSAIIAFGIFYYLKTISNAQTIDQLHFREIDRIGRGFQQSIDRLENISKFLQKAAFKQGQAVSTYVSDNNKQGLTDSLPDDLNKSQPENTNDSLAQVMQDEARQAPYLRHVEITDEKSLKPNYTRFSVEGSDFYLSLPNHILPPLNKTNTRLISYFIVTEQGEVFLQQDFKKSPSGIKIDNLLSDILVSSLTSLDSENSQQAEKDAPTPPKHYTSSRLISESSIVEREMAGVRYRIYISPQQFNVKFNQSDHEDLRDVSISDKKQRLFIIGFAPQSDIQLAKLYLSPSIVTIAIAALLILLGASSLLKVRFVSHNYAFTQLDVKRVFMGIVMMGSVISILCFDYLIYSRINTLIQLEASSLHTQLKKQFHSELEDIRRNVMQIDLFSAMEEAKKEHVINTELQTKCVLSPEQIGRLSNIAPHVESMFLADKTGRIEGCYWNWKSEDVSADISSREYFKAAKRCASQPDPDAPCRKELILQRLANLRNGLFQTQIAVATNDDTYPVQSASVVLDVFTYSILPRNFAFAVFENATGKVLYHTNENLSLMDNFYAATNNDNRVLKAVEYGNASATSQPFRGEYYGDLHYITVGRLHDHHDWSLAVLYKKQDMQLLNLIVVITSLLTTGLFYLTIFLLLRLTRRFIPWYALVRSTRRHGTFYLYLTTYTILLMSICLYISLQTLTLFHSLAMWLLSVLCLTYVAVIRTNRAYHFAPWLIGAAVFVGVITLASIPSLALGEEIIMGTVIIAMTTFAMTYLSDVRYIESSNKDTTALNKPKLESVENTKQCLFISYMLAFTALVCIPPSVSFTYHAADHVINKVELMESKDLVDKLEKKINKREHYFALFNIQNKANRAFSNLFFCLPTSTEHGDVERLWQIKYSELSAFCASSETSHSKHIDILTDRLQKATPKHSSQTSFSLMASLLKSSGSSAELIATLNSIHSHTNGASVISLAVQDRIYHAIQHNLFVLMAFALIVGVLGWYVISHIVLNRIIGSHIIEQHRNEDKRSEIESDLTNLFDGSEQHQRVMILRPRRSTIERILSQHKTRLLFSGCLDIQAELRQKQMRTETQEKSVFAKLVPPLSGEAKVSVSESPEQHMETEEDVILRLKDTVRHCHHDSPLLVIKNLSAIALDKTYRHKALEFIEFAMHFPHLQIIIISDVSPLYRLTKQQYYPNADCTQMACATEIMRWASLFTQFSKYYDWFPCHGRIREFPEHPYEILRRECTSWPELERVEQVFVRYHLSIKMNDKKTRSKISFLYDFLNQSERSLFEWLELKVKKAEQNIFKETILQHWTNSEITAFFVEKAGATYRYRWELCTKEERLLLYQLATDHFANPLNKDALEHLIRRGYVVNRGNWELASASFGSFILHAEKHSEMRDWIEDSKESPWRYIRIPLFILVFSLLAIVMYAATEAYETILGLLTATLTLVPVLLRNITLFKGTSTLE</sequence>
<feature type="transmembrane region" description="Helical" evidence="1">
    <location>
        <begin position="627"/>
        <end position="651"/>
    </location>
</feature>
<keyword evidence="1" id="KW-0472">Membrane</keyword>
<feature type="transmembrane region" description="Helical" evidence="1">
    <location>
        <begin position="672"/>
        <end position="692"/>
    </location>
</feature>
<accession>A0ABT3A8F0</accession>
<comment type="caution">
    <text evidence="2">The sequence shown here is derived from an EMBL/GenBank/DDBJ whole genome shotgun (WGS) entry which is preliminary data.</text>
</comment>
<feature type="transmembrane region" description="Helical" evidence="1">
    <location>
        <begin position="754"/>
        <end position="772"/>
    </location>
</feature>
<feature type="transmembrane region" description="Helical" evidence="1">
    <location>
        <begin position="729"/>
        <end position="748"/>
    </location>
</feature>
<feature type="transmembrane region" description="Helical" evidence="1">
    <location>
        <begin position="9"/>
        <end position="29"/>
    </location>
</feature>
<reference evidence="2 3" key="1">
    <citation type="submission" date="2022-10" db="EMBL/GenBank/DDBJ databases">
        <title>Aestuariibacter sp. AA17 isolated from Montipora capitata coral fragment.</title>
        <authorList>
            <person name="Emsley S.A."/>
            <person name="Pfannmuller K.M."/>
            <person name="Loughran R.M."/>
            <person name="Shlafstein M."/>
            <person name="Papke E."/>
            <person name="Saw J.H."/>
            <person name="Ushijima B."/>
            <person name="Videau P."/>
        </authorList>
    </citation>
    <scope>NUCLEOTIDE SEQUENCE [LARGE SCALE GENOMIC DNA]</scope>
    <source>
        <strain evidence="2 3">AA17</strain>
    </source>
</reference>
<dbReference type="Proteomes" id="UP001652504">
    <property type="component" value="Unassembled WGS sequence"/>
</dbReference>
<keyword evidence="1" id="KW-0812">Transmembrane</keyword>
<protein>
    <submittedName>
        <fullName evidence="2">Uncharacterized protein</fullName>
    </submittedName>
</protein>